<proteinExistence type="predicted"/>
<accession>A0A1Q3CA79</accession>
<dbReference type="InParanoid" id="A0A1Q3CA79"/>
<evidence type="ECO:0000313" key="2">
    <source>
        <dbReference type="Proteomes" id="UP000187406"/>
    </source>
</evidence>
<gene>
    <name evidence="1" type="ORF">CFOL_v3_20619</name>
</gene>
<dbReference type="Proteomes" id="UP000187406">
    <property type="component" value="Unassembled WGS sequence"/>
</dbReference>
<keyword evidence="2" id="KW-1185">Reference proteome</keyword>
<evidence type="ECO:0000313" key="1">
    <source>
        <dbReference type="EMBL" id="GAV77147.1"/>
    </source>
</evidence>
<sequence>MPLTHSLELLASLYLASPSFQFVSPFFVSLTRWTASLSLGSAIVAAQRKAFCSAATVLHHFSCRPRCMQHHPRSFKWADSASGCITKMNTHGHNPHGNRISCRDMSLKASPNVVIHLSSQE</sequence>
<comment type="caution">
    <text evidence="1">The sequence shown here is derived from an EMBL/GenBank/DDBJ whole genome shotgun (WGS) entry which is preliminary data.</text>
</comment>
<reference evidence="2" key="1">
    <citation type="submission" date="2016-04" db="EMBL/GenBank/DDBJ databases">
        <title>Cephalotus genome sequencing.</title>
        <authorList>
            <person name="Fukushima K."/>
            <person name="Hasebe M."/>
            <person name="Fang X."/>
        </authorList>
    </citation>
    <scope>NUCLEOTIDE SEQUENCE [LARGE SCALE GENOMIC DNA]</scope>
    <source>
        <strain evidence="2">cv. St1</strain>
    </source>
</reference>
<protein>
    <submittedName>
        <fullName evidence="1">Uncharacterized protein</fullName>
    </submittedName>
</protein>
<dbReference type="AlphaFoldDB" id="A0A1Q3CA79"/>
<name>A0A1Q3CA79_CEPFO</name>
<organism evidence="1 2">
    <name type="scientific">Cephalotus follicularis</name>
    <name type="common">Albany pitcher plant</name>
    <dbReference type="NCBI Taxonomy" id="3775"/>
    <lineage>
        <taxon>Eukaryota</taxon>
        <taxon>Viridiplantae</taxon>
        <taxon>Streptophyta</taxon>
        <taxon>Embryophyta</taxon>
        <taxon>Tracheophyta</taxon>
        <taxon>Spermatophyta</taxon>
        <taxon>Magnoliopsida</taxon>
        <taxon>eudicotyledons</taxon>
        <taxon>Gunneridae</taxon>
        <taxon>Pentapetalae</taxon>
        <taxon>rosids</taxon>
        <taxon>fabids</taxon>
        <taxon>Oxalidales</taxon>
        <taxon>Cephalotaceae</taxon>
        <taxon>Cephalotus</taxon>
    </lineage>
</organism>
<dbReference type="EMBL" id="BDDD01001578">
    <property type="protein sequence ID" value="GAV77147.1"/>
    <property type="molecule type" value="Genomic_DNA"/>
</dbReference>